<evidence type="ECO:0000313" key="3">
    <source>
        <dbReference type="Proteomes" id="UP000008065"/>
    </source>
</evidence>
<dbReference type="EMBL" id="GL891382">
    <property type="protein sequence ID" value="EGO53319.1"/>
    <property type="molecule type" value="Genomic_DNA"/>
</dbReference>
<proteinExistence type="predicted"/>
<dbReference type="GeneID" id="20822248"/>
<name>F8N2Q5_NEUT8</name>
<evidence type="ECO:0000313" key="2">
    <source>
        <dbReference type="EMBL" id="EGO53319.1"/>
    </source>
</evidence>
<dbReference type="KEGG" id="nte:NEUTE1DRAFT106239"/>
<sequence>MLDILEPRSCEPPFPPLRRREETDNDADYDGSYEKGPKTPLPVAPISNPFRVATQDVPQKRRSPEGAP</sequence>
<protein>
    <submittedName>
        <fullName evidence="2">Uncharacterized protein</fullName>
    </submittedName>
</protein>
<evidence type="ECO:0000256" key="1">
    <source>
        <dbReference type="SAM" id="MobiDB-lite"/>
    </source>
</evidence>
<keyword evidence="3" id="KW-1185">Reference proteome</keyword>
<feature type="region of interest" description="Disordered" evidence="1">
    <location>
        <begin position="1"/>
        <end position="68"/>
    </location>
</feature>
<gene>
    <name evidence="2" type="ORF">NEUTE1DRAFT_106239</name>
</gene>
<reference evidence="3" key="1">
    <citation type="journal article" date="2011" name="Genetics">
        <title>Massive changes in genome architecture accompany the transition to self-fertility in the filamentous fungus Neurospora tetrasperma.</title>
        <authorList>
            <person name="Ellison C.E."/>
            <person name="Stajich J.E."/>
            <person name="Jacobson D.J."/>
            <person name="Natvig D.O."/>
            <person name="Lapidus A."/>
            <person name="Foster B."/>
            <person name="Aerts A."/>
            <person name="Riley R."/>
            <person name="Lindquist E.A."/>
            <person name="Grigoriev I.V."/>
            <person name="Taylor J.W."/>
        </authorList>
    </citation>
    <scope>NUCLEOTIDE SEQUENCE [LARGE SCALE GENOMIC DNA]</scope>
    <source>
        <strain evidence="3">FGSC 2508 / P0657</strain>
    </source>
</reference>
<accession>F8N2Q5</accession>
<dbReference type="Proteomes" id="UP000008065">
    <property type="component" value="Unassembled WGS sequence"/>
</dbReference>
<dbReference type="VEuPathDB" id="FungiDB:NEUTE1DRAFT_106239"/>
<feature type="compositionally biased region" description="Basic and acidic residues" evidence="1">
    <location>
        <begin position="58"/>
        <end position="68"/>
    </location>
</feature>
<dbReference type="RefSeq" id="XP_009856934.1">
    <property type="nucleotide sequence ID" value="XM_009858632.1"/>
</dbReference>
<dbReference type="HOGENOM" id="CLU_2794574_0_0_1"/>
<organism evidence="2 3">
    <name type="scientific">Neurospora tetrasperma (strain FGSC 2508 / ATCC MYA-4615 / P0657)</name>
    <dbReference type="NCBI Taxonomy" id="510951"/>
    <lineage>
        <taxon>Eukaryota</taxon>
        <taxon>Fungi</taxon>
        <taxon>Dikarya</taxon>
        <taxon>Ascomycota</taxon>
        <taxon>Pezizomycotina</taxon>
        <taxon>Sordariomycetes</taxon>
        <taxon>Sordariomycetidae</taxon>
        <taxon>Sordariales</taxon>
        <taxon>Sordariaceae</taxon>
        <taxon>Neurospora</taxon>
    </lineage>
</organism>
<dbReference type="AlphaFoldDB" id="F8N2Q5"/>